<accession>A0A8S3DLD8</accession>
<evidence type="ECO:0000256" key="1">
    <source>
        <dbReference type="SAM" id="MobiDB-lite"/>
    </source>
</evidence>
<proteinExistence type="predicted"/>
<name>A0A8S3DLD8_9BILA</name>
<sequence length="65" mass="7481">MGNNFPQRNPIRSIATTDDEFTEYTKLKKSRSLRDSTRRQSLTNTSKTSSSRKKISLTRPTSMMP</sequence>
<organism evidence="2 3">
    <name type="scientific">Rotaria magnacalcarata</name>
    <dbReference type="NCBI Taxonomy" id="392030"/>
    <lineage>
        <taxon>Eukaryota</taxon>
        <taxon>Metazoa</taxon>
        <taxon>Spiralia</taxon>
        <taxon>Gnathifera</taxon>
        <taxon>Rotifera</taxon>
        <taxon>Eurotatoria</taxon>
        <taxon>Bdelloidea</taxon>
        <taxon>Philodinida</taxon>
        <taxon>Philodinidae</taxon>
        <taxon>Rotaria</taxon>
    </lineage>
</organism>
<feature type="region of interest" description="Disordered" evidence="1">
    <location>
        <begin position="27"/>
        <end position="65"/>
    </location>
</feature>
<dbReference type="AlphaFoldDB" id="A0A8S3DLD8"/>
<evidence type="ECO:0000313" key="2">
    <source>
        <dbReference type="EMBL" id="CAF4984510.1"/>
    </source>
</evidence>
<reference evidence="2" key="1">
    <citation type="submission" date="2021-02" db="EMBL/GenBank/DDBJ databases">
        <authorList>
            <person name="Nowell W R."/>
        </authorList>
    </citation>
    <scope>NUCLEOTIDE SEQUENCE</scope>
</reference>
<dbReference type="EMBL" id="CAJOBJ010201514">
    <property type="protein sequence ID" value="CAF4984510.1"/>
    <property type="molecule type" value="Genomic_DNA"/>
</dbReference>
<comment type="caution">
    <text evidence="2">The sequence shown here is derived from an EMBL/GenBank/DDBJ whole genome shotgun (WGS) entry which is preliminary data.</text>
</comment>
<protein>
    <submittedName>
        <fullName evidence="2">Uncharacterized protein</fullName>
    </submittedName>
</protein>
<gene>
    <name evidence="2" type="ORF">GIL414_LOCUS56249</name>
</gene>
<evidence type="ECO:0000313" key="3">
    <source>
        <dbReference type="Proteomes" id="UP000681720"/>
    </source>
</evidence>
<feature type="non-terminal residue" evidence="2">
    <location>
        <position position="65"/>
    </location>
</feature>
<dbReference type="Proteomes" id="UP000681720">
    <property type="component" value="Unassembled WGS sequence"/>
</dbReference>